<accession>A0ABU6WEK4</accession>
<sequence length="134" mass="15102">MSSTLPIPSRGPSAHHHLPSQASVVRNNLDLGPLYLFQARIHHIIKSTEGPESSVCATSHVWANLVAHNPYYRWYVVGYYLSISRSSFACRKSMLSGRWGMFCTPSNHGITRSTWYHTMALKYINGTIEVHSTL</sequence>
<dbReference type="EMBL" id="JASCZI010181522">
    <property type="protein sequence ID" value="MED6184249.1"/>
    <property type="molecule type" value="Genomic_DNA"/>
</dbReference>
<evidence type="ECO:0000313" key="1">
    <source>
        <dbReference type="EMBL" id="MED6184249.1"/>
    </source>
</evidence>
<protein>
    <submittedName>
        <fullName evidence="1">Uncharacterized protein</fullName>
    </submittedName>
</protein>
<organism evidence="1 2">
    <name type="scientific">Stylosanthes scabra</name>
    <dbReference type="NCBI Taxonomy" id="79078"/>
    <lineage>
        <taxon>Eukaryota</taxon>
        <taxon>Viridiplantae</taxon>
        <taxon>Streptophyta</taxon>
        <taxon>Embryophyta</taxon>
        <taxon>Tracheophyta</taxon>
        <taxon>Spermatophyta</taxon>
        <taxon>Magnoliopsida</taxon>
        <taxon>eudicotyledons</taxon>
        <taxon>Gunneridae</taxon>
        <taxon>Pentapetalae</taxon>
        <taxon>rosids</taxon>
        <taxon>fabids</taxon>
        <taxon>Fabales</taxon>
        <taxon>Fabaceae</taxon>
        <taxon>Papilionoideae</taxon>
        <taxon>50 kb inversion clade</taxon>
        <taxon>dalbergioids sensu lato</taxon>
        <taxon>Dalbergieae</taxon>
        <taxon>Pterocarpus clade</taxon>
        <taxon>Stylosanthes</taxon>
    </lineage>
</organism>
<evidence type="ECO:0000313" key="2">
    <source>
        <dbReference type="Proteomes" id="UP001341840"/>
    </source>
</evidence>
<keyword evidence="2" id="KW-1185">Reference proteome</keyword>
<dbReference type="Proteomes" id="UP001341840">
    <property type="component" value="Unassembled WGS sequence"/>
</dbReference>
<proteinExistence type="predicted"/>
<name>A0ABU6WEK4_9FABA</name>
<comment type="caution">
    <text evidence="1">The sequence shown here is derived from an EMBL/GenBank/DDBJ whole genome shotgun (WGS) entry which is preliminary data.</text>
</comment>
<gene>
    <name evidence="1" type="ORF">PIB30_045643</name>
</gene>
<reference evidence="1 2" key="1">
    <citation type="journal article" date="2023" name="Plants (Basel)">
        <title>Bridging the Gap: Combining Genomics and Transcriptomics Approaches to Understand Stylosanthes scabra, an Orphan Legume from the Brazilian Caatinga.</title>
        <authorList>
            <person name="Ferreira-Neto J.R.C."/>
            <person name="da Silva M.D."/>
            <person name="Binneck E."/>
            <person name="de Melo N.F."/>
            <person name="da Silva R.H."/>
            <person name="de Melo A.L.T.M."/>
            <person name="Pandolfi V."/>
            <person name="Bustamante F.O."/>
            <person name="Brasileiro-Vidal A.C."/>
            <person name="Benko-Iseppon A.M."/>
        </authorList>
    </citation>
    <scope>NUCLEOTIDE SEQUENCE [LARGE SCALE GENOMIC DNA]</scope>
    <source>
        <tissue evidence="1">Leaves</tissue>
    </source>
</reference>